<feature type="compositionally biased region" description="Low complexity" evidence="2">
    <location>
        <begin position="131"/>
        <end position="140"/>
    </location>
</feature>
<sequence>MALGEAADRENRLVAFVSWPHRWSGLAARDRLPPGSAAETRRPRRFSWGSALPLARPPAPPAPVPAARPSQCGAPACRGCSQPRSPDMPQPGRFQQISGTCRSSLGLTASETSAGSEDTFPSSPDSGFGRQTSAQTAASSSSFSSWVDSLKAQEKRRVRSEAEVRNFLQAHGFSDVNQLRQTSRWCASSACRPLHVAVSLGDKTIVQLLLLHGADPTLPDAAGCLPGHRRGARSKTAQCSSEEREEARRAVKAAAARSRKWCEGRRSQDRLLELFRRDPLLDGCAKA</sequence>
<organism evidence="3 4">
    <name type="scientific">Prorocentrum cordatum</name>
    <dbReference type="NCBI Taxonomy" id="2364126"/>
    <lineage>
        <taxon>Eukaryota</taxon>
        <taxon>Sar</taxon>
        <taxon>Alveolata</taxon>
        <taxon>Dinophyceae</taxon>
        <taxon>Prorocentrales</taxon>
        <taxon>Prorocentraceae</taxon>
        <taxon>Prorocentrum</taxon>
    </lineage>
</organism>
<feature type="compositionally biased region" description="Polar residues" evidence="2">
    <location>
        <begin position="110"/>
        <end position="125"/>
    </location>
</feature>
<dbReference type="Pfam" id="PF00023">
    <property type="entry name" value="Ank"/>
    <property type="match status" value="1"/>
</dbReference>
<reference evidence="3" key="1">
    <citation type="submission" date="2023-10" db="EMBL/GenBank/DDBJ databases">
        <authorList>
            <person name="Chen Y."/>
            <person name="Shah S."/>
            <person name="Dougan E. K."/>
            <person name="Thang M."/>
            <person name="Chan C."/>
        </authorList>
    </citation>
    <scope>NUCLEOTIDE SEQUENCE [LARGE SCALE GENOMIC DNA]</scope>
</reference>
<evidence type="ECO:0000256" key="2">
    <source>
        <dbReference type="SAM" id="MobiDB-lite"/>
    </source>
</evidence>
<dbReference type="InterPro" id="IPR036770">
    <property type="entry name" value="Ankyrin_rpt-contain_sf"/>
</dbReference>
<dbReference type="EMBL" id="CAUYUJ010018360">
    <property type="protein sequence ID" value="CAK0882987.1"/>
    <property type="molecule type" value="Genomic_DNA"/>
</dbReference>
<comment type="caution">
    <text evidence="3">The sequence shown here is derived from an EMBL/GenBank/DDBJ whole genome shotgun (WGS) entry which is preliminary data.</text>
</comment>
<protein>
    <submittedName>
        <fullName evidence="3">Uncharacterized protein</fullName>
    </submittedName>
</protein>
<feature type="repeat" description="ANK" evidence="1">
    <location>
        <begin position="189"/>
        <end position="221"/>
    </location>
</feature>
<dbReference type="SUPFAM" id="SSF48403">
    <property type="entry name" value="Ankyrin repeat"/>
    <property type="match status" value="1"/>
</dbReference>
<proteinExistence type="predicted"/>
<dbReference type="Gene3D" id="1.25.40.20">
    <property type="entry name" value="Ankyrin repeat-containing domain"/>
    <property type="match status" value="1"/>
</dbReference>
<accession>A0ABN9WCB9</accession>
<feature type="compositionally biased region" description="Pro residues" evidence="2">
    <location>
        <begin position="55"/>
        <end position="66"/>
    </location>
</feature>
<gene>
    <name evidence="3" type="ORF">PCOR1329_LOCUS65318</name>
</gene>
<dbReference type="PROSITE" id="PS50088">
    <property type="entry name" value="ANK_REPEAT"/>
    <property type="match status" value="1"/>
</dbReference>
<feature type="region of interest" description="Disordered" evidence="2">
    <location>
        <begin position="110"/>
        <end position="140"/>
    </location>
</feature>
<feature type="region of interest" description="Disordered" evidence="2">
    <location>
        <begin position="27"/>
        <end position="98"/>
    </location>
</feature>
<evidence type="ECO:0000256" key="1">
    <source>
        <dbReference type="PROSITE-ProRule" id="PRU00023"/>
    </source>
</evidence>
<evidence type="ECO:0000313" key="4">
    <source>
        <dbReference type="Proteomes" id="UP001189429"/>
    </source>
</evidence>
<dbReference type="PROSITE" id="PS50297">
    <property type="entry name" value="ANK_REP_REGION"/>
    <property type="match status" value="1"/>
</dbReference>
<keyword evidence="4" id="KW-1185">Reference proteome</keyword>
<name>A0ABN9WCB9_9DINO</name>
<dbReference type="InterPro" id="IPR002110">
    <property type="entry name" value="Ankyrin_rpt"/>
</dbReference>
<dbReference type="Proteomes" id="UP001189429">
    <property type="component" value="Unassembled WGS sequence"/>
</dbReference>
<keyword evidence="1" id="KW-0040">ANK repeat</keyword>
<evidence type="ECO:0000313" key="3">
    <source>
        <dbReference type="EMBL" id="CAK0882987.1"/>
    </source>
</evidence>